<accession>A0A8E1V7A7</accession>
<dbReference type="InterPro" id="IPR011008">
    <property type="entry name" value="Dimeric_a/b-barrel"/>
</dbReference>
<dbReference type="Gene3D" id="3.30.70.100">
    <property type="match status" value="1"/>
</dbReference>
<sequence>MAAYVVMIKDETLDKDELATYSQKAGAARGDHHITPLAFYGDLEVLEGRDAEGVVVLQFEDAEAAKAWYFSPAYQEAKAHRLKGANYRVLLVNGVA</sequence>
<dbReference type="Proteomes" id="UP000071979">
    <property type="component" value="Unassembled WGS sequence"/>
</dbReference>
<evidence type="ECO:0000313" key="2">
    <source>
        <dbReference type="EMBL" id="KTS66795.1"/>
    </source>
</evidence>
<dbReference type="InterPro" id="IPR010753">
    <property type="entry name" value="DUF1330"/>
</dbReference>
<dbReference type="AlphaFoldDB" id="A0A8E1V7A7"/>
<name>A0A8E1V7A7_9GAMM</name>
<comment type="caution">
    <text evidence="2">The sequence shown here is derived from an EMBL/GenBank/DDBJ whole genome shotgun (WGS) entry which is preliminary data.</text>
</comment>
<gene>
    <name evidence="2" type="ORF">SA3R_17190</name>
</gene>
<dbReference type="Pfam" id="PF07045">
    <property type="entry name" value="DUF1330"/>
    <property type="match status" value="1"/>
</dbReference>
<evidence type="ECO:0000259" key="1">
    <source>
        <dbReference type="Pfam" id="PF07045"/>
    </source>
</evidence>
<dbReference type="EMBL" id="LDSE01000030">
    <property type="protein sequence ID" value="KTS66795.1"/>
    <property type="molecule type" value="Genomic_DNA"/>
</dbReference>
<dbReference type="RefSeq" id="WP_021507781.1">
    <property type="nucleotide sequence ID" value="NZ_CP045216.1"/>
</dbReference>
<reference evidence="2 3" key="1">
    <citation type="journal article" date="2016" name="Front. Microbiol.">
        <title>Genomic Resource of Rice Seed Associated Bacteria.</title>
        <authorList>
            <person name="Midha S."/>
            <person name="Bansal K."/>
            <person name="Sharma S."/>
            <person name="Kumar N."/>
            <person name="Patil P.P."/>
            <person name="Chaudhry V."/>
            <person name="Patil P.B."/>
        </authorList>
    </citation>
    <scope>NUCLEOTIDE SEQUENCE [LARGE SCALE GENOMIC DNA]</scope>
    <source>
        <strain evidence="2 3">SA3</strain>
    </source>
</reference>
<organism evidence="2 3">
    <name type="scientific">Pantoea dispersa</name>
    <dbReference type="NCBI Taxonomy" id="59814"/>
    <lineage>
        <taxon>Bacteria</taxon>
        <taxon>Pseudomonadati</taxon>
        <taxon>Pseudomonadota</taxon>
        <taxon>Gammaproteobacteria</taxon>
        <taxon>Enterobacterales</taxon>
        <taxon>Erwiniaceae</taxon>
        <taxon>Pantoea</taxon>
    </lineage>
</organism>
<dbReference type="SUPFAM" id="SSF54909">
    <property type="entry name" value="Dimeric alpha+beta barrel"/>
    <property type="match status" value="1"/>
</dbReference>
<protein>
    <recommendedName>
        <fullName evidence="1">DUF1330 domain-containing protein</fullName>
    </recommendedName>
</protein>
<proteinExistence type="predicted"/>
<evidence type="ECO:0000313" key="3">
    <source>
        <dbReference type="Proteomes" id="UP000071979"/>
    </source>
</evidence>
<feature type="domain" description="DUF1330" evidence="1">
    <location>
        <begin position="3"/>
        <end position="95"/>
    </location>
</feature>
<dbReference type="GeneID" id="67453256"/>